<organism evidence="4 5">
    <name type="scientific">Pedobacter frigoris</name>
    <dbReference type="NCBI Taxonomy" id="2571272"/>
    <lineage>
        <taxon>Bacteria</taxon>
        <taxon>Pseudomonadati</taxon>
        <taxon>Bacteroidota</taxon>
        <taxon>Sphingobacteriia</taxon>
        <taxon>Sphingobacteriales</taxon>
        <taxon>Sphingobacteriaceae</taxon>
        <taxon>Pedobacter</taxon>
    </lineage>
</organism>
<dbReference type="Gene3D" id="1.50.10.10">
    <property type="match status" value="1"/>
</dbReference>
<gene>
    <name evidence="4" type="ORF">FA047_12935</name>
</gene>
<dbReference type="PANTHER" id="PTHR31084:SF0">
    <property type="entry name" value="ALPHA-L-FUCOSIDASE 2"/>
    <property type="match status" value="1"/>
</dbReference>
<keyword evidence="1" id="KW-0732">Signal</keyword>
<dbReference type="Pfam" id="PF18961">
    <property type="entry name" value="DUF5703_N"/>
    <property type="match status" value="1"/>
</dbReference>
<dbReference type="AlphaFoldDB" id="A0A4U1CIE0"/>
<comment type="caution">
    <text evidence="4">The sequence shown here is derived from an EMBL/GenBank/DDBJ whole genome shotgun (WGS) entry which is preliminary data.</text>
</comment>
<name>A0A4U1CIE0_9SPHI</name>
<dbReference type="PANTHER" id="PTHR31084">
    <property type="entry name" value="ALPHA-L-FUCOSIDASE 2"/>
    <property type="match status" value="1"/>
</dbReference>
<evidence type="ECO:0000256" key="1">
    <source>
        <dbReference type="SAM" id="SignalP"/>
    </source>
</evidence>
<feature type="domain" description="DUF5703" evidence="2">
    <location>
        <begin position="33"/>
        <end position="309"/>
    </location>
</feature>
<feature type="signal peptide" evidence="1">
    <location>
        <begin position="1"/>
        <end position="22"/>
    </location>
</feature>
<dbReference type="GO" id="GO:0004560">
    <property type="term" value="F:alpha-L-fucosidase activity"/>
    <property type="evidence" value="ECO:0007669"/>
    <property type="project" value="TreeGrafter"/>
</dbReference>
<proteinExistence type="predicted"/>
<dbReference type="EMBL" id="SWBQ01000003">
    <property type="protein sequence ID" value="TKC06221.1"/>
    <property type="molecule type" value="Genomic_DNA"/>
</dbReference>
<dbReference type="Proteomes" id="UP000307244">
    <property type="component" value="Unassembled WGS sequence"/>
</dbReference>
<evidence type="ECO:0000259" key="3">
    <source>
        <dbReference type="Pfam" id="PF22124"/>
    </source>
</evidence>
<sequence>MIKNKSIGIFLLFLLINTAAIAQQNINKYNVLFSTPSQNETGNVPIGNGSLGSNVWVEENGDLLFYLSRNDAHSELQRLLKLGRIRISFSGNPFSTGAAYRQVLDVKNGILNIDAGKPGEKISLQIFVHANSPVMYVKGHSEKPVTVNITLENWRKTRHELNDEELASTWVYRTGVPKGADRWESPDTFLKRKDAIVWYHRNAYSCVPVHIKEQSMDEYGSLINDPLKNNTFGGYIRAKGFKSLSDTVLQATKPANDIDIRIAGYTRKTPDALTWEKEIAKVINDAPAPLLASGHTSKWWNQFWNRSWIEITGDKNEELSNYTQTYILSKYQLACQMRNDFPVRFQGGIFNVDPKYAYYATDVRQKNYSADYRFYGVNYWWQNVRFLYLPQFAQGNFDMMKPFFDFYFNQRKTFESRAQKYYKASGIYMQECITTFGLPGMGDFGLGAKEYSESYTKDIWQQGLEMSVMMLDYYHYTGDQKFLQEKALPWTRKALEFYSTRFKKDEKGKIRIFPTHGLETYWVDVVNDMPSVAGLHYVLQELTKLPKTLTTADDKKNWSAMQSALPDLPKKLDKSGNLIVDNAESYRPERSNYEAPDLYCLFPFRLYGINKPNIKEVERAYYNMPNPGRVCWYQTGIFSARLGLADEAAKDIQARSTAYLKGFRFKGYMDSPHDWKPDYDGVGNMMNTLQEMLVQCDGDKIYLFPAWPKEWDVNFKVHAFKNTIIEGIYKKGKLEQLKVFPESRRKDIEVLLLQSKN</sequence>
<dbReference type="SUPFAM" id="SSF48208">
    <property type="entry name" value="Six-hairpin glycosidases"/>
    <property type="match status" value="1"/>
</dbReference>
<dbReference type="InterPro" id="IPR012341">
    <property type="entry name" value="6hp_glycosidase-like_sf"/>
</dbReference>
<keyword evidence="5" id="KW-1185">Reference proteome</keyword>
<dbReference type="InterPro" id="IPR054363">
    <property type="entry name" value="GH95_cat"/>
</dbReference>
<dbReference type="RefSeq" id="WP_136836480.1">
    <property type="nucleotide sequence ID" value="NZ_SWBQ01000003.1"/>
</dbReference>
<evidence type="ECO:0000313" key="5">
    <source>
        <dbReference type="Proteomes" id="UP000307244"/>
    </source>
</evidence>
<feature type="chain" id="PRO_5021002576" evidence="1">
    <location>
        <begin position="23"/>
        <end position="757"/>
    </location>
</feature>
<dbReference type="Pfam" id="PF22124">
    <property type="entry name" value="Glyco_hydro_95_cat"/>
    <property type="match status" value="1"/>
</dbReference>
<evidence type="ECO:0000259" key="2">
    <source>
        <dbReference type="Pfam" id="PF18961"/>
    </source>
</evidence>
<evidence type="ECO:0000313" key="4">
    <source>
        <dbReference type="EMBL" id="TKC06221.1"/>
    </source>
</evidence>
<dbReference type="OrthoDB" id="101302at2"/>
<dbReference type="InterPro" id="IPR043757">
    <property type="entry name" value="DUF5703_N"/>
</dbReference>
<dbReference type="InterPro" id="IPR008928">
    <property type="entry name" value="6-hairpin_glycosidase_sf"/>
</dbReference>
<feature type="domain" description="Glycosyl hydrolase family 95 catalytic" evidence="3">
    <location>
        <begin position="394"/>
        <end position="653"/>
    </location>
</feature>
<protein>
    <submittedName>
        <fullName evidence="4">Uncharacterized protein</fullName>
    </submittedName>
</protein>
<accession>A0A4U1CIE0</accession>
<reference evidence="4 5" key="1">
    <citation type="submission" date="2019-04" db="EMBL/GenBank/DDBJ databases">
        <title>Pedobacter sp. RP-3-15 sp. nov., isolated from Arctic soil.</title>
        <authorList>
            <person name="Dahal R.H."/>
            <person name="Kim D.-U."/>
        </authorList>
    </citation>
    <scope>NUCLEOTIDE SEQUENCE [LARGE SCALE GENOMIC DNA]</scope>
    <source>
        <strain evidence="4 5">RP-3-15</strain>
    </source>
</reference>
<dbReference type="Gene3D" id="2.70.98.50">
    <property type="entry name" value="putative glycoside hydrolase family protein from bacillus halodurans"/>
    <property type="match status" value="1"/>
</dbReference>
<dbReference type="GO" id="GO:0005975">
    <property type="term" value="P:carbohydrate metabolic process"/>
    <property type="evidence" value="ECO:0007669"/>
    <property type="project" value="InterPro"/>
</dbReference>